<dbReference type="EMBL" id="LGSP01000097">
    <property type="protein sequence ID" value="KNE79230.1"/>
    <property type="molecule type" value="Genomic_DNA"/>
</dbReference>
<name>A0ACC4W408_STRFR</name>
<protein>
    <submittedName>
        <fullName evidence="1">Uncharacterized protein</fullName>
    </submittedName>
</protein>
<dbReference type="Proteomes" id="UP000037185">
    <property type="component" value="Unassembled WGS sequence"/>
</dbReference>
<reference evidence="1" key="1">
    <citation type="submission" date="2015-07" db="EMBL/GenBank/DDBJ databases">
        <title>Draft genome sequence of Streptomyces fradiae, a resistant strain to nitron-oligomycin.</title>
        <authorList>
            <person name="Vatlin A.A."/>
            <person name="Bekker O.B."/>
            <person name="Danilenko V.N."/>
        </authorList>
    </citation>
    <scope>NUCLEOTIDE SEQUENCE</scope>
    <source>
        <strain evidence="1">Olg1-1</strain>
    </source>
</reference>
<organism evidence="1 2">
    <name type="scientific">Streptomyces fradiae</name>
    <name type="common">Streptomyces roseoflavus</name>
    <dbReference type="NCBI Taxonomy" id="1906"/>
    <lineage>
        <taxon>Bacteria</taxon>
        <taxon>Bacillati</taxon>
        <taxon>Actinomycetota</taxon>
        <taxon>Actinomycetes</taxon>
        <taxon>Kitasatosporales</taxon>
        <taxon>Streptomycetaceae</taxon>
        <taxon>Streptomyces</taxon>
    </lineage>
</organism>
<keyword evidence="2" id="KW-1185">Reference proteome</keyword>
<feature type="non-terminal residue" evidence="1">
    <location>
        <position position="91"/>
    </location>
</feature>
<evidence type="ECO:0000313" key="1">
    <source>
        <dbReference type="EMBL" id="KNE79230.1"/>
    </source>
</evidence>
<accession>A0ACC4W408</accession>
<evidence type="ECO:0000313" key="2">
    <source>
        <dbReference type="Proteomes" id="UP000037185"/>
    </source>
</evidence>
<proteinExistence type="predicted"/>
<sequence length="91" mass="9681">MDPNHRGPEEHGHHDDRPGAHDAESTPGPPEFHRREAALPVPAKAARSELVAGAPTPVPVRTTTLTAGEYLLTVNPLDGSEVEVCPPAQRP</sequence>
<comment type="caution">
    <text evidence="1">The sequence shown here is derived from an EMBL/GenBank/DDBJ whole genome shotgun (WGS) entry which is preliminary data.</text>
</comment>
<gene>
    <name evidence="1" type="ORF">ADZ36_28835</name>
</gene>